<dbReference type="Gene3D" id="3.40.50.1110">
    <property type="entry name" value="SGNH hydrolase"/>
    <property type="match status" value="1"/>
</dbReference>
<reference evidence="4" key="1">
    <citation type="journal article" date="2019" name="Int. J. Syst. Evol. Microbiol.">
        <title>The Global Catalogue of Microorganisms (GCM) 10K type strain sequencing project: providing services to taxonomists for standard genome sequencing and annotation.</title>
        <authorList>
            <consortium name="The Broad Institute Genomics Platform"/>
            <consortium name="The Broad Institute Genome Sequencing Center for Infectious Disease"/>
            <person name="Wu L."/>
            <person name="Ma J."/>
        </authorList>
    </citation>
    <scope>NUCLEOTIDE SEQUENCE [LARGE SCALE GENOMIC DNA]</scope>
    <source>
        <strain evidence="4">CCUG 53762</strain>
    </source>
</reference>
<dbReference type="InterPro" id="IPR032740">
    <property type="entry name" value="GxDLY"/>
</dbReference>
<feature type="domain" description="SGNH hydrolase-type esterase" evidence="1">
    <location>
        <begin position="191"/>
        <end position="368"/>
    </location>
</feature>
<evidence type="ECO:0000313" key="4">
    <source>
        <dbReference type="Proteomes" id="UP001597118"/>
    </source>
</evidence>
<gene>
    <name evidence="3" type="ORF">ACFSAH_11065</name>
</gene>
<comment type="caution">
    <text evidence="3">The sequence shown here is derived from an EMBL/GenBank/DDBJ whole genome shotgun (WGS) entry which is preliminary data.</text>
</comment>
<sequence>MKIFKIKYLLFFPLLIIIKPSLAQKEQGIVWHNPAKQSFRVVHNQIWSGKDISSFYDRLPAKAEKNIRKEVWDLSKNSAGLKLIFNTNAKEIIVRYTTQSKKYAMSHFPATGVSGLDLFSENTDGSWAWANGKFQFKDTITYKYTNLSLGKLKNKNESSFHLYLPLYNSVEWLEIGVPAGSTFQFIPVSNEKPVIVYGTSIAQGGCASRPGMAWTNILNRELDSPVINLGFSGNGRLEKELIDLIVEKDAKMFIIDCLPNIVNEPENIKSKMIYATNTIRAKYPNTPIVFADNSAYLENRMDSVRTSSLIRANNISFNTFKELKAKGIKNLFYLTQKDIGLNMNDSVDGNHPTDIGMLKHAKVYKRLINKTVKH</sequence>
<name>A0ABW4ICG8_9SPHI</name>
<dbReference type="SUPFAM" id="SSF52266">
    <property type="entry name" value="SGNH hydrolase"/>
    <property type="match status" value="1"/>
</dbReference>
<feature type="domain" description="SGNH hydrolase-type esterase N-terminal" evidence="2">
    <location>
        <begin position="30"/>
        <end position="183"/>
    </location>
</feature>
<dbReference type="Gene3D" id="2.60.120.260">
    <property type="entry name" value="Galactose-binding domain-like"/>
    <property type="match status" value="1"/>
</dbReference>
<accession>A0ABW4ICG8</accession>
<protein>
    <submittedName>
        <fullName evidence="3">SGNH/GDSL hydrolase family protein</fullName>
    </submittedName>
</protein>
<dbReference type="EMBL" id="JBHUDG010000016">
    <property type="protein sequence ID" value="MFD1630421.1"/>
    <property type="molecule type" value="Genomic_DNA"/>
</dbReference>
<dbReference type="InterPro" id="IPR036514">
    <property type="entry name" value="SGNH_hydro_sf"/>
</dbReference>
<dbReference type="RefSeq" id="WP_379662797.1">
    <property type="nucleotide sequence ID" value="NZ_JBHUDG010000016.1"/>
</dbReference>
<keyword evidence="3" id="KW-0378">Hydrolase</keyword>
<evidence type="ECO:0000259" key="2">
    <source>
        <dbReference type="Pfam" id="PF14607"/>
    </source>
</evidence>
<dbReference type="InterPro" id="IPR013830">
    <property type="entry name" value="SGNH_hydro"/>
</dbReference>
<proteinExistence type="predicted"/>
<keyword evidence="4" id="KW-1185">Reference proteome</keyword>
<dbReference type="Pfam" id="PF14607">
    <property type="entry name" value="GxDLY"/>
    <property type="match status" value="1"/>
</dbReference>
<evidence type="ECO:0000313" key="3">
    <source>
        <dbReference type="EMBL" id="MFD1630421.1"/>
    </source>
</evidence>
<dbReference type="Proteomes" id="UP001597118">
    <property type="component" value="Unassembled WGS sequence"/>
</dbReference>
<dbReference type="Pfam" id="PF14606">
    <property type="entry name" value="Lipase_GDSL_3"/>
    <property type="match status" value="1"/>
</dbReference>
<evidence type="ECO:0000259" key="1">
    <source>
        <dbReference type="Pfam" id="PF14606"/>
    </source>
</evidence>
<organism evidence="3 4">
    <name type="scientific">Pseudopedobacter beijingensis</name>
    <dbReference type="NCBI Taxonomy" id="1207056"/>
    <lineage>
        <taxon>Bacteria</taxon>
        <taxon>Pseudomonadati</taxon>
        <taxon>Bacteroidota</taxon>
        <taxon>Sphingobacteriia</taxon>
        <taxon>Sphingobacteriales</taxon>
        <taxon>Sphingobacteriaceae</taxon>
        <taxon>Pseudopedobacter</taxon>
    </lineage>
</organism>
<dbReference type="GO" id="GO:0016787">
    <property type="term" value="F:hydrolase activity"/>
    <property type="evidence" value="ECO:0007669"/>
    <property type="project" value="UniProtKB-KW"/>
</dbReference>